<dbReference type="OrthoDB" id="5443996at2"/>
<organism evidence="1 2">
    <name type="scientific">Breoghania corrubedonensis</name>
    <dbReference type="NCBI Taxonomy" id="665038"/>
    <lineage>
        <taxon>Bacteria</taxon>
        <taxon>Pseudomonadati</taxon>
        <taxon>Pseudomonadota</taxon>
        <taxon>Alphaproteobacteria</taxon>
        <taxon>Hyphomicrobiales</taxon>
        <taxon>Stappiaceae</taxon>
        <taxon>Breoghania</taxon>
    </lineage>
</organism>
<dbReference type="RefSeq" id="WP_107991487.1">
    <property type="nucleotide sequence ID" value="NZ_QAYG01000010.1"/>
</dbReference>
<dbReference type="CDD" id="cd03801">
    <property type="entry name" value="GT4_PimA-like"/>
    <property type="match status" value="1"/>
</dbReference>
<keyword evidence="2" id="KW-1185">Reference proteome</keyword>
<sequence length="377" mass="41022">MKIAFYAPLKPLDSPVPSGDRQMGRLIVRALEAAGHEVIQPSRLRLWLKEGSVEAQKEKERAARDEARALVARFANEGAPELWLTYHLYHKAPDWLGTSVADALDIPYVAMEASRAVKRREGPWSYGFAAADTMIACADTVIACHRQDAAGLCAIVPPERLTILPPFIDAAPFADVENEPRSDGPVRLVTVAMMRSGDKMASYRVLAEALAEIRDLDWRLRLVGDGEMREEVLAILPLERVDWFGQLAPGQIASAYAGADLFVWPAVHEAYGLVFLEAQASGLPVVGGATGGVPDIVRTGETGWLAPVGDGIALAETLRQALARPDQLAVMGTRARAHVLENHDIGSASVRLDAIVSRTRASFRGRNERSCKQHQPS</sequence>
<dbReference type="PANTHER" id="PTHR45947:SF3">
    <property type="entry name" value="SULFOQUINOVOSYL TRANSFERASE SQD2"/>
    <property type="match status" value="1"/>
</dbReference>
<name>A0A2T5V1H5_9HYPH</name>
<dbReference type="Gene3D" id="3.40.50.2000">
    <property type="entry name" value="Glycogen Phosphorylase B"/>
    <property type="match status" value="2"/>
</dbReference>
<gene>
    <name evidence="1" type="ORF">C8N35_11086</name>
</gene>
<dbReference type="SUPFAM" id="SSF53756">
    <property type="entry name" value="UDP-Glycosyltransferase/glycogen phosphorylase"/>
    <property type="match status" value="1"/>
</dbReference>
<comment type="caution">
    <text evidence="1">The sequence shown here is derived from an EMBL/GenBank/DDBJ whole genome shotgun (WGS) entry which is preliminary data.</text>
</comment>
<dbReference type="Pfam" id="PF13692">
    <property type="entry name" value="Glyco_trans_1_4"/>
    <property type="match status" value="1"/>
</dbReference>
<dbReference type="PANTHER" id="PTHR45947">
    <property type="entry name" value="SULFOQUINOVOSYL TRANSFERASE SQD2"/>
    <property type="match status" value="1"/>
</dbReference>
<dbReference type="AlphaFoldDB" id="A0A2T5V1H5"/>
<accession>A0A2T5V1H5</accession>
<dbReference type="InterPro" id="IPR050194">
    <property type="entry name" value="Glycosyltransferase_grp1"/>
</dbReference>
<proteinExistence type="predicted"/>
<dbReference type="EMBL" id="QAYG01000010">
    <property type="protein sequence ID" value="PTW57607.1"/>
    <property type="molecule type" value="Genomic_DNA"/>
</dbReference>
<protein>
    <submittedName>
        <fullName evidence="1">Glycosyltransferase involved in cell wall biosynthesis</fullName>
    </submittedName>
</protein>
<keyword evidence="1" id="KW-0808">Transferase</keyword>
<evidence type="ECO:0000313" key="2">
    <source>
        <dbReference type="Proteomes" id="UP000244081"/>
    </source>
</evidence>
<reference evidence="1 2" key="1">
    <citation type="submission" date="2018-04" db="EMBL/GenBank/DDBJ databases">
        <title>Genomic Encyclopedia of Archaeal and Bacterial Type Strains, Phase II (KMG-II): from individual species to whole genera.</title>
        <authorList>
            <person name="Goeker M."/>
        </authorList>
    </citation>
    <scope>NUCLEOTIDE SEQUENCE [LARGE SCALE GENOMIC DNA]</scope>
    <source>
        <strain evidence="1 2">DSM 23382</strain>
    </source>
</reference>
<dbReference type="Proteomes" id="UP000244081">
    <property type="component" value="Unassembled WGS sequence"/>
</dbReference>
<evidence type="ECO:0000313" key="1">
    <source>
        <dbReference type="EMBL" id="PTW57607.1"/>
    </source>
</evidence>
<dbReference type="GO" id="GO:0016757">
    <property type="term" value="F:glycosyltransferase activity"/>
    <property type="evidence" value="ECO:0007669"/>
    <property type="project" value="TreeGrafter"/>
</dbReference>